<reference evidence="2 3" key="1">
    <citation type="submission" date="2015-05" db="EMBL/GenBank/DDBJ databases">
        <title>Comparison of genome.</title>
        <authorList>
            <person name="Zheng Z."/>
            <person name="Sun M."/>
        </authorList>
    </citation>
    <scope>NUCLEOTIDE SEQUENCE [LARGE SCALE GENOMIC DNA]</scope>
    <source>
        <strain evidence="2 3">G25-74</strain>
    </source>
</reference>
<dbReference type="Pfam" id="PF11181">
    <property type="entry name" value="YflT"/>
    <property type="match status" value="1"/>
</dbReference>
<evidence type="ECO:0000313" key="3">
    <source>
        <dbReference type="Proteomes" id="UP000077881"/>
    </source>
</evidence>
<evidence type="ECO:0000313" key="2">
    <source>
        <dbReference type="EMBL" id="OAK72141.1"/>
    </source>
</evidence>
<dbReference type="AlphaFoldDB" id="A0A177ZW59"/>
<comment type="caution">
    <text evidence="2">The sequence shown here is derived from an EMBL/GenBank/DDBJ whole genome shotgun (WGS) entry which is preliminary data.</text>
</comment>
<proteinExistence type="predicted"/>
<feature type="domain" description="General stress protein 17M-like" evidence="1">
    <location>
        <begin position="6"/>
        <end position="67"/>
    </location>
</feature>
<name>A0A177ZW59_9BACI</name>
<dbReference type="Proteomes" id="UP000077881">
    <property type="component" value="Unassembled WGS sequence"/>
</dbReference>
<dbReference type="OrthoDB" id="9961301at2"/>
<dbReference type="InterPro" id="IPR025889">
    <property type="entry name" value="GSP17M-like_dom"/>
</dbReference>
<gene>
    <name evidence="2" type="ORF">ABB05_08855</name>
</gene>
<organism evidence="2 3">
    <name type="scientific">Lederbergia galactosidilytica</name>
    <dbReference type="NCBI Taxonomy" id="217031"/>
    <lineage>
        <taxon>Bacteria</taxon>
        <taxon>Bacillati</taxon>
        <taxon>Bacillota</taxon>
        <taxon>Bacilli</taxon>
        <taxon>Bacillales</taxon>
        <taxon>Bacillaceae</taxon>
        <taxon>Lederbergia</taxon>
    </lineage>
</organism>
<dbReference type="RefSeq" id="WP_057988905.1">
    <property type="nucleotide sequence ID" value="NZ_JAGGKH010000002.1"/>
</dbReference>
<evidence type="ECO:0000259" key="1">
    <source>
        <dbReference type="Pfam" id="PF11181"/>
    </source>
</evidence>
<accession>A0A177ZW59</accession>
<protein>
    <recommendedName>
        <fullName evidence="1">General stress protein 17M-like domain-containing protein</fullName>
    </recommendedName>
</protein>
<dbReference type="EMBL" id="LDJR01000041">
    <property type="protein sequence ID" value="OAK72141.1"/>
    <property type="molecule type" value="Genomic_DNA"/>
</dbReference>
<sequence>MDTSKVVGVFDNEDEVIEEIKKYEEKGVARDNFSVLAKDDKKTEYLTEKMNVDDEDSSGPFGFLSGFLAGAGPAAGIPTGTGTGTGWTSGAGVLAIGPIVTRLQEGATYDWGNNLSDEFIEELDRGKILLLLKE</sequence>
<dbReference type="PATRIC" id="fig|217031.6.peg.1873"/>
<keyword evidence="3" id="KW-1185">Reference proteome</keyword>
<dbReference type="STRING" id="217031.ABB05_08855"/>